<dbReference type="InterPro" id="IPR013954">
    <property type="entry name" value="PNK3P"/>
</dbReference>
<dbReference type="InterPro" id="IPR023214">
    <property type="entry name" value="HAD_sf"/>
</dbReference>
<evidence type="ECO:0000313" key="1">
    <source>
        <dbReference type="EMBL" id="GFT09059.1"/>
    </source>
</evidence>
<gene>
    <name evidence="1" type="ORF">NPIL_606761</name>
</gene>
<accession>A0A8X6NEE9</accession>
<dbReference type="Proteomes" id="UP000887013">
    <property type="component" value="Unassembled WGS sequence"/>
</dbReference>
<reference evidence="1" key="1">
    <citation type="submission" date="2020-08" db="EMBL/GenBank/DDBJ databases">
        <title>Multicomponent nature underlies the extraordinary mechanical properties of spider dragline silk.</title>
        <authorList>
            <person name="Kono N."/>
            <person name="Nakamura H."/>
            <person name="Mori M."/>
            <person name="Yoshida Y."/>
            <person name="Ohtoshi R."/>
            <person name="Malay A.D."/>
            <person name="Moran D.A.P."/>
            <person name="Tomita M."/>
            <person name="Numata K."/>
            <person name="Arakawa K."/>
        </authorList>
    </citation>
    <scope>NUCLEOTIDE SEQUENCE</scope>
</reference>
<comment type="caution">
    <text evidence="1">The sequence shown here is derived from an EMBL/GenBank/DDBJ whole genome shotgun (WGS) entry which is preliminary data.</text>
</comment>
<dbReference type="EMBL" id="BMAW01008553">
    <property type="protein sequence ID" value="GFT09059.1"/>
    <property type="molecule type" value="Genomic_DNA"/>
</dbReference>
<protein>
    <submittedName>
        <fullName evidence="1">Uncharacterized protein</fullName>
    </submittedName>
</protein>
<dbReference type="AlphaFoldDB" id="A0A8X6NEE9"/>
<sequence length="40" mass="4510">VAAFDLDHTIICTQSGRVFPTSTDDWKIMYAEIPGKLKKL</sequence>
<organism evidence="1 2">
    <name type="scientific">Nephila pilipes</name>
    <name type="common">Giant wood spider</name>
    <name type="synonym">Nephila maculata</name>
    <dbReference type="NCBI Taxonomy" id="299642"/>
    <lineage>
        <taxon>Eukaryota</taxon>
        <taxon>Metazoa</taxon>
        <taxon>Ecdysozoa</taxon>
        <taxon>Arthropoda</taxon>
        <taxon>Chelicerata</taxon>
        <taxon>Arachnida</taxon>
        <taxon>Araneae</taxon>
        <taxon>Araneomorphae</taxon>
        <taxon>Entelegynae</taxon>
        <taxon>Araneoidea</taxon>
        <taxon>Nephilidae</taxon>
        <taxon>Nephila</taxon>
    </lineage>
</organism>
<dbReference type="Gene3D" id="3.40.50.1000">
    <property type="entry name" value="HAD superfamily/HAD-like"/>
    <property type="match status" value="1"/>
</dbReference>
<name>A0A8X6NEE9_NEPPI</name>
<dbReference type="PANTHER" id="PTHR12083">
    <property type="entry name" value="BIFUNCTIONAL POLYNUCLEOTIDE PHOSPHATASE/KINASE"/>
    <property type="match status" value="1"/>
</dbReference>
<dbReference type="GO" id="GO:0046404">
    <property type="term" value="F:ATP-dependent polydeoxyribonucleotide 5'-hydroxyl-kinase activity"/>
    <property type="evidence" value="ECO:0007669"/>
    <property type="project" value="TreeGrafter"/>
</dbReference>
<dbReference type="GO" id="GO:0046403">
    <property type="term" value="F:polynucleotide 3'-phosphatase activity"/>
    <property type="evidence" value="ECO:0007669"/>
    <property type="project" value="TreeGrafter"/>
</dbReference>
<evidence type="ECO:0000313" key="2">
    <source>
        <dbReference type="Proteomes" id="UP000887013"/>
    </source>
</evidence>
<keyword evidence="2" id="KW-1185">Reference proteome</keyword>
<feature type="non-terminal residue" evidence="1">
    <location>
        <position position="1"/>
    </location>
</feature>
<proteinExistence type="predicted"/>
<dbReference type="GO" id="GO:0003690">
    <property type="term" value="F:double-stranded DNA binding"/>
    <property type="evidence" value="ECO:0007669"/>
    <property type="project" value="TreeGrafter"/>
</dbReference>
<dbReference type="PANTHER" id="PTHR12083:SF9">
    <property type="entry name" value="BIFUNCTIONAL POLYNUCLEOTIDE PHOSPHATASE_KINASE"/>
    <property type="match status" value="1"/>
</dbReference>
<dbReference type="InterPro" id="IPR036412">
    <property type="entry name" value="HAD-like_sf"/>
</dbReference>
<dbReference type="Pfam" id="PF08645">
    <property type="entry name" value="PNK3P"/>
    <property type="match status" value="1"/>
</dbReference>
<dbReference type="OrthoDB" id="19045at2759"/>
<dbReference type="SUPFAM" id="SSF56784">
    <property type="entry name" value="HAD-like"/>
    <property type="match status" value="1"/>
</dbReference>
<dbReference type="GO" id="GO:0005634">
    <property type="term" value="C:nucleus"/>
    <property type="evidence" value="ECO:0007669"/>
    <property type="project" value="TreeGrafter"/>
</dbReference>
<dbReference type="GO" id="GO:0006281">
    <property type="term" value="P:DNA repair"/>
    <property type="evidence" value="ECO:0007669"/>
    <property type="project" value="TreeGrafter"/>
</dbReference>
<feature type="non-terminal residue" evidence="1">
    <location>
        <position position="40"/>
    </location>
</feature>